<dbReference type="Pfam" id="PF05899">
    <property type="entry name" value="Cupin_3"/>
    <property type="match status" value="1"/>
</dbReference>
<proteinExistence type="predicted"/>
<dbReference type="EMBL" id="JYIW01000024">
    <property type="protein sequence ID" value="KJL29101.1"/>
    <property type="molecule type" value="Genomic_DNA"/>
</dbReference>
<dbReference type="Proteomes" id="UP000033640">
    <property type="component" value="Unassembled WGS sequence"/>
</dbReference>
<feature type="compositionally biased region" description="Basic and acidic residues" evidence="1">
    <location>
        <begin position="15"/>
        <end position="29"/>
    </location>
</feature>
<evidence type="ECO:0000313" key="4">
    <source>
        <dbReference type="Proteomes" id="UP000033640"/>
    </source>
</evidence>
<dbReference type="InterPro" id="IPR011051">
    <property type="entry name" value="RmlC_Cupin_sf"/>
</dbReference>
<protein>
    <recommendedName>
        <fullName evidence="2">(S)-ureidoglycine aminohydrolase cupin domain-containing protein</fullName>
    </recommendedName>
</protein>
<dbReference type="RefSeq" id="WP_082071629.1">
    <property type="nucleotide sequence ID" value="NZ_JYIW01000024.1"/>
</dbReference>
<dbReference type="InterPro" id="IPR014710">
    <property type="entry name" value="RmlC-like_jellyroll"/>
</dbReference>
<dbReference type="Gene3D" id="2.60.120.10">
    <property type="entry name" value="Jelly Rolls"/>
    <property type="match status" value="1"/>
</dbReference>
<dbReference type="SUPFAM" id="SSF51182">
    <property type="entry name" value="RmlC-like cupins"/>
    <property type="match status" value="1"/>
</dbReference>
<dbReference type="PANTHER" id="PTHR40943:SF1">
    <property type="entry name" value="CYTOPLASMIC PROTEIN"/>
    <property type="match status" value="1"/>
</dbReference>
<evidence type="ECO:0000259" key="2">
    <source>
        <dbReference type="Pfam" id="PF05899"/>
    </source>
</evidence>
<name>A0A0F0LC01_9MICO</name>
<sequence>MTRAIVVHDVTTTDAGDHKAKATAEREGQTESSRTVWESPEGIRSGVWEVTPGSFRSTRPQYHEMCQIVSGSATIEEEDGRTFDVQAGSLFITPEGWVGRWTVHETLRKAWIVIPFTALVDAAGPQLSARETVRTITAESA</sequence>
<feature type="domain" description="(S)-ureidoglycine aminohydrolase cupin" evidence="2">
    <location>
        <begin position="43"/>
        <end position="110"/>
    </location>
</feature>
<feature type="region of interest" description="Disordered" evidence="1">
    <location>
        <begin position="11"/>
        <end position="40"/>
    </location>
</feature>
<dbReference type="OrthoDB" id="9799053at2"/>
<dbReference type="InterPro" id="IPR008579">
    <property type="entry name" value="UGlyAH_Cupin_dom"/>
</dbReference>
<accession>A0A0F0LC01</accession>
<gene>
    <name evidence="3" type="ORF">RS83_01726</name>
</gene>
<organism evidence="3 4">
    <name type="scientific">Microbacterium oxydans</name>
    <dbReference type="NCBI Taxonomy" id="82380"/>
    <lineage>
        <taxon>Bacteria</taxon>
        <taxon>Bacillati</taxon>
        <taxon>Actinomycetota</taxon>
        <taxon>Actinomycetes</taxon>
        <taxon>Micrococcales</taxon>
        <taxon>Microbacteriaceae</taxon>
        <taxon>Microbacterium</taxon>
    </lineage>
</organism>
<reference evidence="3 4" key="1">
    <citation type="submission" date="2015-02" db="EMBL/GenBank/DDBJ databases">
        <title>Draft genome sequences of ten Microbacterium spp. with emphasis on heavy metal contaminated environments.</title>
        <authorList>
            <person name="Corretto E."/>
        </authorList>
    </citation>
    <scope>NUCLEOTIDE SEQUENCE [LARGE SCALE GENOMIC DNA]</scope>
    <source>
        <strain evidence="3 4">BEL4b</strain>
    </source>
</reference>
<evidence type="ECO:0000256" key="1">
    <source>
        <dbReference type="SAM" id="MobiDB-lite"/>
    </source>
</evidence>
<dbReference type="AlphaFoldDB" id="A0A0F0LC01"/>
<comment type="caution">
    <text evidence="3">The sequence shown here is derived from an EMBL/GenBank/DDBJ whole genome shotgun (WGS) entry which is preliminary data.</text>
</comment>
<dbReference type="PATRIC" id="fig|82380.11.peg.1763"/>
<dbReference type="PANTHER" id="PTHR40943">
    <property type="entry name" value="CYTOPLASMIC PROTEIN-RELATED"/>
    <property type="match status" value="1"/>
</dbReference>
<evidence type="ECO:0000313" key="3">
    <source>
        <dbReference type="EMBL" id="KJL29101.1"/>
    </source>
</evidence>